<evidence type="ECO:0000256" key="7">
    <source>
        <dbReference type="ARBA" id="ARBA00047943"/>
    </source>
</evidence>
<comment type="similarity">
    <text evidence="3">Belongs to the methyltransferase superfamily. Arsenite methyltransferase family.</text>
</comment>
<evidence type="ECO:0000256" key="1">
    <source>
        <dbReference type="ARBA" id="ARBA00022679"/>
    </source>
</evidence>
<dbReference type="EC" id="2.1.1.137" evidence="4"/>
<sequence length="273" mass="28969">MQGETVVDLGSGAGFDVFLAAKALGANGHAIGVDMNKDMLSRARENLAKSPEAGNVTFIEANITSIPLDNSIADCVISNCVINLVPEADKSAVFVEMARILKPGGRVAISDILARKTLPLSLKEDVTLYTGCIAGAATTEEYKQFLKDAGFSDILVVDTESDVNIYVNTANLLQGSNENAAGCCKQPTEAVDCPTREKATGKGNVSYCSQVKIERQPCYDAAVGGAALLWESKTDAPSRTNLVSQDPETTDSRLNGIDLNEWVGSFKIFAVKP</sequence>
<evidence type="ECO:0000256" key="4">
    <source>
        <dbReference type="ARBA" id="ARBA00034521"/>
    </source>
</evidence>
<accession>A0A8H2DSP5</accession>
<dbReference type="EMBL" id="SOZJ01000005">
    <property type="protein sequence ID" value="TGJ66022.1"/>
    <property type="molecule type" value="Genomic_DNA"/>
</dbReference>
<evidence type="ECO:0000256" key="3">
    <source>
        <dbReference type="ARBA" id="ARBA00034487"/>
    </source>
</evidence>
<dbReference type="SUPFAM" id="SSF53335">
    <property type="entry name" value="S-adenosyl-L-methionine-dependent methyltransferases"/>
    <property type="match status" value="1"/>
</dbReference>
<dbReference type="Pfam" id="PF13847">
    <property type="entry name" value="Methyltransf_31"/>
    <property type="match status" value="1"/>
</dbReference>
<name>A0A8H2DSP5_ORBOL</name>
<evidence type="ECO:0000256" key="8">
    <source>
        <dbReference type="ARBA" id="ARBA00048428"/>
    </source>
</evidence>
<dbReference type="PANTHER" id="PTHR43675">
    <property type="entry name" value="ARSENITE METHYLTRANSFERASE"/>
    <property type="match status" value="1"/>
</dbReference>
<evidence type="ECO:0000256" key="2">
    <source>
        <dbReference type="ARBA" id="ARBA00022691"/>
    </source>
</evidence>
<proteinExistence type="inferred from homology"/>
<gene>
    <name evidence="10" type="ORF">EYR41_007684</name>
</gene>
<dbReference type="InterPro" id="IPR026669">
    <property type="entry name" value="Arsenite_MeTrfase-like"/>
</dbReference>
<dbReference type="InterPro" id="IPR029063">
    <property type="entry name" value="SAM-dependent_MTases_sf"/>
</dbReference>
<protein>
    <recommendedName>
        <fullName evidence="5">Arsenite methyltransferase</fullName>
        <ecNumber evidence="4">2.1.1.137</ecNumber>
    </recommendedName>
</protein>
<comment type="caution">
    <text evidence="10">The sequence shown here is derived from an EMBL/GenBank/DDBJ whole genome shotgun (WGS) entry which is preliminary data.</text>
</comment>
<dbReference type="PANTHER" id="PTHR43675:SF8">
    <property type="entry name" value="ARSENITE METHYLTRANSFERASE"/>
    <property type="match status" value="1"/>
</dbReference>
<feature type="domain" description="Methyltransferase" evidence="9">
    <location>
        <begin position="3"/>
        <end position="150"/>
    </location>
</feature>
<keyword evidence="1" id="KW-0808">Transferase</keyword>
<dbReference type="Proteomes" id="UP000297595">
    <property type="component" value="Unassembled WGS sequence"/>
</dbReference>
<reference evidence="10 11" key="1">
    <citation type="submission" date="2019-03" db="EMBL/GenBank/DDBJ databases">
        <title>Nematode-trapping fungi genome.</title>
        <authorList>
            <person name="Vidal-Diez De Ulzurrun G."/>
        </authorList>
    </citation>
    <scope>NUCLEOTIDE SEQUENCE [LARGE SCALE GENOMIC DNA]</scope>
    <source>
        <strain evidence="10 11">TWF154</strain>
    </source>
</reference>
<dbReference type="Gene3D" id="3.40.50.150">
    <property type="entry name" value="Vaccinia Virus protein VP39"/>
    <property type="match status" value="1"/>
</dbReference>
<comment type="catalytic activity">
    <reaction evidence="6">
        <text>arsenic triglutathione + [thioredoxin]-dithiol + S-adenosyl-L-methionine + 2 H2O = methylarsonous acid + [thioredoxin]-disulfide + 3 glutathione + S-adenosyl-L-homocysteine + H(+)</text>
        <dbReference type="Rhea" id="RHEA:69460"/>
        <dbReference type="Rhea" id="RHEA-COMP:10698"/>
        <dbReference type="Rhea" id="RHEA-COMP:10700"/>
        <dbReference type="ChEBI" id="CHEBI:15377"/>
        <dbReference type="ChEBI" id="CHEBI:15378"/>
        <dbReference type="ChEBI" id="CHEBI:17826"/>
        <dbReference type="ChEBI" id="CHEBI:29950"/>
        <dbReference type="ChEBI" id="CHEBI:50058"/>
        <dbReference type="ChEBI" id="CHEBI:57856"/>
        <dbReference type="ChEBI" id="CHEBI:57925"/>
        <dbReference type="ChEBI" id="CHEBI:59789"/>
        <dbReference type="ChEBI" id="CHEBI:183640"/>
        <dbReference type="EC" id="2.1.1.137"/>
    </reaction>
</comment>
<organism evidence="10 11">
    <name type="scientific">Orbilia oligospora</name>
    <name type="common">Nematode-trapping fungus</name>
    <name type="synonym">Arthrobotrys oligospora</name>
    <dbReference type="NCBI Taxonomy" id="2813651"/>
    <lineage>
        <taxon>Eukaryota</taxon>
        <taxon>Fungi</taxon>
        <taxon>Dikarya</taxon>
        <taxon>Ascomycota</taxon>
        <taxon>Pezizomycotina</taxon>
        <taxon>Orbiliomycetes</taxon>
        <taxon>Orbiliales</taxon>
        <taxon>Orbiliaceae</taxon>
        <taxon>Orbilia</taxon>
    </lineage>
</organism>
<evidence type="ECO:0000259" key="9">
    <source>
        <dbReference type="Pfam" id="PF13847"/>
    </source>
</evidence>
<dbReference type="AlphaFoldDB" id="A0A8H2DSP5"/>
<evidence type="ECO:0000313" key="11">
    <source>
        <dbReference type="Proteomes" id="UP000297595"/>
    </source>
</evidence>
<evidence type="ECO:0000313" key="10">
    <source>
        <dbReference type="EMBL" id="TGJ66022.1"/>
    </source>
</evidence>
<keyword evidence="2" id="KW-0949">S-adenosyl-L-methionine</keyword>
<evidence type="ECO:0000256" key="5">
    <source>
        <dbReference type="ARBA" id="ARBA00034545"/>
    </source>
</evidence>
<evidence type="ECO:0000256" key="6">
    <source>
        <dbReference type="ARBA" id="ARBA00047941"/>
    </source>
</evidence>
<comment type="catalytic activity">
    <reaction evidence="7">
        <text>arsenic triglutathione + 2 [thioredoxin]-dithiol + 2 S-adenosyl-L-methionine + H2O = dimethylarsinous acid + 2 [thioredoxin]-disulfide + 3 glutathione + 2 S-adenosyl-L-homocysteine + 2 H(+)</text>
        <dbReference type="Rhea" id="RHEA:69464"/>
        <dbReference type="Rhea" id="RHEA-COMP:10698"/>
        <dbReference type="Rhea" id="RHEA-COMP:10700"/>
        <dbReference type="ChEBI" id="CHEBI:15377"/>
        <dbReference type="ChEBI" id="CHEBI:15378"/>
        <dbReference type="ChEBI" id="CHEBI:23808"/>
        <dbReference type="ChEBI" id="CHEBI:29950"/>
        <dbReference type="ChEBI" id="CHEBI:50058"/>
        <dbReference type="ChEBI" id="CHEBI:57856"/>
        <dbReference type="ChEBI" id="CHEBI:57925"/>
        <dbReference type="ChEBI" id="CHEBI:59789"/>
        <dbReference type="ChEBI" id="CHEBI:183640"/>
        <dbReference type="EC" id="2.1.1.137"/>
    </reaction>
</comment>
<comment type="catalytic activity">
    <reaction evidence="8">
        <text>arsenic triglutathione + 3 [thioredoxin]-dithiol + 3 S-adenosyl-L-methionine = trimethylarsine + 3 [thioredoxin]-disulfide + 3 glutathione + 3 S-adenosyl-L-homocysteine + 3 H(+)</text>
        <dbReference type="Rhea" id="RHEA:69432"/>
        <dbReference type="Rhea" id="RHEA-COMP:10698"/>
        <dbReference type="Rhea" id="RHEA-COMP:10700"/>
        <dbReference type="ChEBI" id="CHEBI:15378"/>
        <dbReference type="ChEBI" id="CHEBI:27130"/>
        <dbReference type="ChEBI" id="CHEBI:29950"/>
        <dbReference type="ChEBI" id="CHEBI:50058"/>
        <dbReference type="ChEBI" id="CHEBI:57856"/>
        <dbReference type="ChEBI" id="CHEBI:57925"/>
        <dbReference type="ChEBI" id="CHEBI:59789"/>
        <dbReference type="ChEBI" id="CHEBI:183640"/>
        <dbReference type="EC" id="2.1.1.137"/>
    </reaction>
</comment>
<dbReference type="CDD" id="cd02440">
    <property type="entry name" value="AdoMet_MTases"/>
    <property type="match status" value="1"/>
</dbReference>
<dbReference type="InterPro" id="IPR025714">
    <property type="entry name" value="Methyltranfer_dom"/>
</dbReference>
<dbReference type="GO" id="GO:0030791">
    <property type="term" value="F:arsenite methyltransferase activity"/>
    <property type="evidence" value="ECO:0007669"/>
    <property type="project" value="UniProtKB-EC"/>
</dbReference>